<evidence type="ECO:0000256" key="3">
    <source>
        <dbReference type="ARBA" id="ARBA00023125"/>
    </source>
</evidence>
<sequence>MVAATELPPPPPPTDTPGLRANRACRPCVQIKAKCVPLEGFTNSICVRCHRLGKFCTTPAPLPRKRRNNGKSTRVSQLEEKVNTLTDLLTSNDGALIPRRSELDLVATPGGCAQHSQPTHPTIPESDAGFANAQWSASLLTPKSLAPANGSNNNNATLQTQSTTSPGTACATPMKSVEPAGADASDHFRITLAPVLEEKLFSDFRTQMNQHFPFVVIPPQTTAVALRQEKPFLFRTCITAAAQADPSLLKQLADDLMRYIGERMLIKGEKSLDLLQGLLVFSSWYQYYNHFNPQVMNLLHLATAMATDLGLNRSRQPAVLAPFGMVFDTAEMFHGRLVKQGVQTSDDRRALLGVYHLSGQLSSCFRRSDPMRWTQHLEQCCNALVAAAEYPSDIYAVQLVRLHQVIEAYSPSLGLMTTSTVPLRSLMSCFEKDLERYQEGIPPSLAGNHLFQIQIQSAYICLFETIFTIQADRAYHRAEALHACLDHISQLFDYLEAIPGQYVPNLTFSFWLHLVHALVVLAKMSFLVLDGWDLRSIRGSGMNFPSTIDRVAQKLETVSHQSLASGDTPANNAVSTRFSLFAEKMRHCKRWYASKLNAETSDSASGVENGALPDSMSMEDLFGSFEDGNWPDLVSDWNANIHF</sequence>
<keyword evidence="3" id="KW-0238">DNA-binding</keyword>
<feature type="region of interest" description="Disordered" evidence="6">
    <location>
        <begin position="143"/>
        <end position="172"/>
    </location>
</feature>
<proteinExistence type="predicted"/>
<dbReference type="SUPFAM" id="SSF57701">
    <property type="entry name" value="Zn2/Cys6 DNA-binding domain"/>
    <property type="match status" value="1"/>
</dbReference>
<evidence type="ECO:0000256" key="1">
    <source>
        <dbReference type="ARBA" id="ARBA00004123"/>
    </source>
</evidence>
<evidence type="ECO:0000256" key="4">
    <source>
        <dbReference type="ARBA" id="ARBA00023163"/>
    </source>
</evidence>
<dbReference type="InterPro" id="IPR051089">
    <property type="entry name" value="prtT"/>
</dbReference>
<protein>
    <recommendedName>
        <fullName evidence="9">Zn(2)-C6 fungal-type domain-containing protein</fullName>
    </recommendedName>
</protein>
<dbReference type="Gene3D" id="4.10.240.10">
    <property type="entry name" value="Zn(2)-C6 fungal-type DNA-binding domain"/>
    <property type="match status" value="1"/>
</dbReference>
<evidence type="ECO:0000256" key="5">
    <source>
        <dbReference type="ARBA" id="ARBA00023242"/>
    </source>
</evidence>
<evidence type="ECO:0000256" key="2">
    <source>
        <dbReference type="ARBA" id="ARBA00023015"/>
    </source>
</evidence>
<dbReference type="GO" id="GO:0005634">
    <property type="term" value="C:nucleus"/>
    <property type="evidence" value="ECO:0007669"/>
    <property type="project" value="UniProtKB-SubCell"/>
</dbReference>
<dbReference type="CDD" id="cd12148">
    <property type="entry name" value="fungal_TF_MHR"/>
    <property type="match status" value="1"/>
</dbReference>
<gene>
    <name evidence="7" type="ORF">AYL99_04771</name>
</gene>
<dbReference type="Proteomes" id="UP000078343">
    <property type="component" value="Unassembled WGS sequence"/>
</dbReference>
<keyword evidence="4" id="KW-0804">Transcription</keyword>
<keyword evidence="5" id="KW-0539">Nucleus</keyword>
<dbReference type="OrthoDB" id="5226580at2759"/>
<evidence type="ECO:0000256" key="6">
    <source>
        <dbReference type="SAM" id="MobiDB-lite"/>
    </source>
</evidence>
<dbReference type="STRING" id="1367422.A0A178ZIZ4"/>
<reference evidence="7 8" key="1">
    <citation type="submission" date="2016-04" db="EMBL/GenBank/DDBJ databases">
        <title>Draft genome of Fonsecaea erecta CBS 125763.</title>
        <authorList>
            <person name="Weiss V.A."/>
            <person name="Vicente V.A."/>
            <person name="Raittz R.T."/>
            <person name="Moreno L.F."/>
            <person name="De Souza E.M."/>
            <person name="Pedrosa F.O."/>
            <person name="Steffens M.B."/>
            <person name="Faoro H."/>
            <person name="Tadra-Sfeir M.Z."/>
            <person name="Najafzadeh M.J."/>
            <person name="Felipe M.S."/>
            <person name="Teixeira M."/>
            <person name="Sun J."/>
            <person name="Xi L."/>
            <person name="Gomes R."/>
            <person name="De Azevedo C.M."/>
            <person name="Salgado C.G."/>
            <person name="Da Silva M.B."/>
            <person name="Nascimento M.F."/>
            <person name="Queiroz-Telles F."/>
            <person name="Attili D.S."/>
            <person name="Gorbushina A."/>
        </authorList>
    </citation>
    <scope>NUCLEOTIDE SEQUENCE [LARGE SCALE GENOMIC DNA]</scope>
    <source>
        <strain evidence="7 8">CBS 125763</strain>
    </source>
</reference>
<evidence type="ECO:0000313" key="7">
    <source>
        <dbReference type="EMBL" id="OAP59769.1"/>
    </source>
</evidence>
<dbReference type="PANTHER" id="PTHR31845">
    <property type="entry name" value="FINGER DOMAIN PROTEIN, PUTATIVE-RELATED"/>
    <property type="match status" value="1"/>
</dbReference>
<accession>A0A178ZIZ4</accession>
<dbReference type="GeneID" id="30008939"/>
<name>A0A178ZIZ4_9EURO</name>
<dbReference type="GO" id="GO:0000976">
    <property type="term" value="F:transcription cis-regulatory region binding"/>
    <property type="evidence" value="ECO:0007669"/>
    <property type="project" value="TreeGrafter"/>
</dbReference>
<keyword evidence="2" id="KW-0805">Transcription regulation</keyword>
<comment type="subcellular location">
    <subcellularLocation>
        <location evidence="1">Nucleus</location>
    </subcellularLocation>
</comment>
<dbReference type="GO" id="GO:0008270">
    <property type="term" value="F:zinc ion binding"/>
    <property type="evidence" value="ECO:0007669"/>
    <property type="project" value="InterPro"/>
</dbReference>
<dbReference type="GO" id="GO:0000981">
    <property type="term" value="F:DNA-binding transcription factor activity, RNA polymerase II-specific"/>
    <property type="evidence" value="ECO:0007669"/>
    <property type="project" value="InterPro"/>
</dbReference>
<dbReference type="AlphaFoldDB" id="A0A178ZIZ4"/>
<evidence type="ECO:0000313" key="8">
    <source>
        <dbReference type="Proteomes" id="UP000078343"/>
    </source>
</evidence>
<comment type="caution">
    <text evidence="7">The sequence shown here is derived from an EMBL/GenBank/DDBJ whole genome shotgun (WGS) entry which is preliminary data.</text>
</comment>
<organism evidence="7 8">
    <name type="scientific">Fonsecaea erecta</name>
    <dbReference type="NCBI Taxonomy" id="1367422"/>
    <lineage>
        <taxon>Eukaryota</taxon>
        <taxon>Fungi</taxon>
        <taxon>Dikarya</taxon>
        <taxon>Ascomycota</taxon>
        <taxon>Pezizomycotina</taxon>
        <taxon>Eurotiomycetes</taxon>
        <taxon>Chaetothyriomycetidae</taxon>
        <taxon>Chaetothyriales</taxon>
        <taxon>Herpotrichiellaceae</taxon>
        <taxon>Fonsecaea</taxon>
    </lineage>
</organism>
<dbReference type="PANTHER" id="PTHR31845:SF10">
    <property type="entry name" value="ZN(II)2CYS6 TRANSCRIPTION FACTOR (EUROFUNG)"/>
    <property type="match status" value="1"/>
</dbReference>
<dbReference type="InterPro" id="IPR036864">
    <property type="entry name" value="Zn2-C6_fun-type_DNA-bd_sf"/>
</dbReference>
<dbReference type="EMBL" id="LVYI01000004">
    <property type="protein sequence ID" value="OAP59769.1"/>
    <property type="molecule type" value="Genomic_DNA"/>
</dbReference>
<evidence type="ECO:0008006" key="9">
    <source>
        <dbReference type="Google" id="ProtNLM"/>
    </source>
</evidence>
<dbReference type="RefSeq" id="XP_018693136.1">
    <property type="nucleotide sequence ID" value="XM_018836283.1"/>
</dbReference>
<feature type="compositionally biased region" description="Polar residues" evidence="6">
    <location>
        <begin position="149"/>
        <end position="167"/>
    </location>
</feature>
<keyword evidence="8" id="KW-1185">Reference proteome</keyword>